<evidence type="ECO:0000313" key="3">
    <source>
        <dbReference type="Proteomes" id="UP000183995"/>
    </source>
</evidence>
<sequence length="143" mass="15402">MNWTTIIIVGAVIVFLVLVYLARRFGIIPEIGLAGKLLSLVEDLLVAAGWVKADSNFDKIARTIINGILLMYTSGSSGSPADKVTAAMNYISATVQTEGITLTGAQLDLIKGILMGGFNFLTTKRVGKQTALRMIRNDIKQSK</sequence>
<reference evidence="2 3" key="1">
    <citation type="submission" date="2016-11" db="EMBL/GenBank/DDBJ databases">
        <authorList>
            <person name="Jaros S."/>
            <person name="Januszkiewicz K."/>
            <person name="Wedrychowicz H."/>
        </authorList>
    </citation>
    <scope>NUCLEOTIDE SEQUENCE [LARGE SCALE GENOMIC DNA]</scope>
    <source>
        <strain evidence="2 3">DSM 10068</strain>
    </source>
</reference>
<evidence type="ECO:0000313" key="2">
    <source>
        <dbReference type="EMBL" id="SHI15103.1"/>
    </source>
</evidence>
<accession>A0A1M5YU32</accession>
<evidence type="ECO:0008006" key="4">
    <source>
        <dbReference type="Google" id="ProtNLM"/>
    </source>
</evidence>
<keyword evidence="1" id="KW-0472">Membrane</keyword>
<evidence type="ECO:0000256" key="1">
    <source>
        <dbReference type="SAM" id="Phobius"/>
    </source>
</evidence>
<name>A0A1M5YU32_9FIRM</name>
<dbReference type="AlphaFoldDB" id="A0A1M5YU32"/>
<keyword evidence="1" id="KW-0812">Transmembrane</keyword>
<gene>
    <name evidence="2" type="ORF">SAMN02745823_02822</name>
</gene>
<organism evidence="2 3">
    <name type="scientific">Sporobacter termitidis DSM 10068</name>
    <dbReference type="NCBI Taxonomy" id="1123282"/>
    <lineage>
        <taxon>Bacteria</taxon>
        <taxon>Bacillati</taxon>
        <taxon>Bacillota</taxon>
        <taxon>Clostridia</taxon>
        <taxon>Eubacteriales</taxon>
        <taxon>Oscillospiraceae</taxon>
        <taxon>Sporobacter</taxon>
    </lineage>
</organism>
<dbReference type="RefSeq" id="WP_073080222.1">
    <property type="nucleotide sequence ID" value="NZ_FQXV01000010.1"/>
</dbReference>
<protein>
    <recommendedName>
        <fullName evidence="4">Bacteriophage holin of superfamily 6 (Holin_LLH)</fullName>
    </recommendedName>
</protein>
<keyword evidence="1" id="KW-1133">Transmembrane helix</keyword>
<proteinExistence type="predicted"/>
<feature type="transmembrane region" description="Helical" evidence="1">
    <location>
        <begin position="6"/>
        <end position="22"/>
    </location>
</feature>
<dbReference type="EMBL" id="FQXV01000010">
    <property type="protein sequence ID" value="SHI15103.1"/>
    <property type="molecule type" value="Genomic_DNA"/>
</dbReference>
<keyword evidence="3" id="KW-1185">Reference proteome</keyword>
<dbReference type="Proteomes" id="UP000183995">
    <property type="component" value="Unassembled WGS sequence"/>
</dbReference>